<dbReference type="PANTHER" id="PTHR43637">
    <property type="entry name" value="UPF0273 PROTEIN TM_0370"/>
    <property type="match status" value="1"/>
</dbReference>
<keyword evidence="5" id="KW-0547">Nucleotide-binding</keyword>
<protein>
    <recommendedName>
        <fullName evidence="1">non-specific serine/threonine protein kinase</fullName>
        <ecNumber evidence="1">2.7.11.1</ecNumber>
    </recommendedName>
</protein>
<dbReference type="InterPro" id="IPR027417">
    <property type="entry name" value="P-loop_NTPase"/>
</dbReference>
<dbReference type="OrthoDB" id="27015at2157"/>
<dbReference type="SUPFAM" id="SSF52540">
    <property type="entry name" value="P-loop containing nucleoside triphosphate hydrolases"/>
    <property type="match status" value="2"/>
</dbReference>
<feature type="domain" description="KaiC" evidence="10">
    <location>
        <begin position="1"/>
        <end position="223"/>
    </location>
</feature>
<dbReference type="InterPro" id="IPR010624">
    <property type="entry name" value="KaiC_dom"/>
</dbReference>
<dbReference type="AlphaFoldDB" id="A0A142CXW6"/>
<dbReference type="PROSITE" id="PS50162">
    <property type="entry name" value="RECA_2"/>
    <property type="match status" value="1"/>
</dbReference>
<dbReference type="InterPro" id="IPR014774">
    <property type="entry name" value="KaiC-like_dom"/>
</dbReference>
<evidence type="ECO:0000259" key="9">
    <source>
        <dbReference type="PROSITE" id="PS50162"/>
    </source>
</evidence>
<proteinExistence type="predicted"/>
<dbReference type="GO" id="GO:0003677">
    <property type="term" value="F:DNA binding"/>
    <property type="evidence" value="ECO:0007669"/>
    <property type="project" value="InterPro"/>
</dbReference>
<organism evidence="11 12">
    <name type="scientific">Thermococcus peptonophilus</name>
    <dbReference type="NCBI Taxonomy" id="53952"/>
    <lineage>
        <taxon>Archaea</taxon>
        <taxon>Methanobacteriati</taxon>
        <taxon>Methanobacteriota</taxon>
        <taxon>Thermococci</taxon>
        <taxon>Thermococcales</taxon>
        <taxon>Thermococcaceae</taxon>
        <taxon>Thermococcus</taxon>
    </lineage>
</organism>
<dbReference type="GO" id="GO:0005524">
    <property type="term" value="F:ATP binding"/>
    <property type="evidence" value="ECO:0007669"/>
    <property type="project" value="UniProtKB-KW"/>
</dbReference>
<keyword evidence="3" id="KW-0808">Transferase</keyword>
<keyword evidence="7" id="KW-0378">Hydrolase</keyword>
<keyword evidence="2" id="KW-0597">Phosphoprotein</keyword>
<sequence length="447" mass="50151">MLKDGFPEGFTVLVAGDPGAGKTIFGSTFLYNGMDQFGEKAVYVSLAETKEDFYEEMKGLGMDFEKYEKEGLFKFIDLVTVTPETVEKEIELIMSEILTFQPKRIVIDSISTFAQLLGLKKTRMFLHTTLGRFIKSFGAVAFLVAEKPLGKEEIGFGVEEFVVDGVIVLKYSKLGEIVRRIMEIPKMRKRSVGRAEYEYIITSKGIHFLEIPELVRGTEEASTEKITTGIEKLDELLAGGVYRGSITLLVGMTGTGKTTFGLHFAITNALQGRKAIYFGFEEPIGQLIRAARGYGLPIDEALQNGLKLEGWVPEAKSPVYTFLKMKQMIDEFKPEVVVIDSLTALREHMDDTELAKMLRYLSLLIKEHNITAYITLNADTNFETVPFTKASTLADNIIGLRYAINEGVIERYLSVIKARGSNHSKKIHRYEITSQGVVIYECKDRTL</sequence>
<keyword evidence="12" id="KW-1185">Reference proteome</keyword>
<evidence type="ECO:0000313" key="11">
    <source>
        <dbReference type="EMBL" id="AMQ19618.1"/>
    </source>
</evidence>
<dbReference type="GO" id="GO:0006281">
    <property type="term" value="P:DNA repair"/>
    <property type="evidence" value="ECO:0007669"/>
    <property type="project" value="InterPro"/>
</dbReference>
<dbReference type="GO" id="GO:0016787">
    <property type="term" value="F:hydrolase activity"/>
    <property type="evidence" value="ECO:0007669"/>
    <property type="project" value="UniProtKB-KW"/>
</dbReference>
<evidence type="ECO:0000256" key="3">
    <source>
        <dbReference type="ARBA" id="ARBA00022679"/>
    </source>
</evidence>
<dbReference type="EC" id="2.7.11.1" evidence="1"/>
<dbReference type="EMBL" id="CP014751">
    <property type="protein sequence ID" value="AMQ19618.1"/>
    <property type="molecule type" value="Genomic_DNA"/>
</dbReference>
<gene>
    <name evidence="11" type="ORF">A0127_10325</name>
</gene>
<dbReference type="InterPro" id="IPR020588">
    <property type="entry name" value="RecA_ATP-bd"/>
</dbReference>
<feature type="domain" description="RecA family profile 1" evidence="9">
    <location>
        <begin position="222"/>
        <end position="277"/>
    </location>
</feature>
<dbReference type="PIRSF" id="PIRSF039117">
    <property type="entry name" value="KaiC"/>
    <property type="match status" value="1"/>
</dbReference>
<dbReference type="SMART" id="SM00382">
    <property type="entry name" value="AAA"/>
    <property type="match status" value="2"/>
</dbReference>
<reference evidence="12" key="1">
    <citation type="submission" date="2016-03" db="EMBL/GenBank/DDBJ databases">
        <authorList>
            <person name="Oger P.M."/>
        </authorList>
    </citation>
    <scope>NUCLEOTIDE SEQUENCE [LARGE SCALE GENOMIC DNA]</scope>
    <source>
        <strain evidence="12">OG-1</strain>
        <plasmid evidence="12">Plasmid</plasmid>
    </source>
</reference>
<keyword evidence="4" id="KW-0677">Repeat</keyword>
<dbReference type="KEGG" id="tpep:A0127_10325"/>
<dbReference type="GO" id="GO:0004674">
    <property type="term" value="F:protein serine/threonine kinase activity"/>
    <property type="evidence" value="ECO:0007669"/>
    <property type="project" value="UniProtKB-EC"/>
</dbReference>
<dbReference type="Gene3D" id="3.40.50.300">
    <property type="entry name" value="P-loop containing nucleotide triphosphate hydrolases"/>
    <property type="match status" value="2"/>
</dbReference>
<evidence type="ECO:0000256" key="6">
    <source>
        <dbReference type="ARBA" id="ARBA00022777"/>
    </source>
</evidence>
<dbReference type="InterPro" id="IPR030665">
    <property type="entry name" value="KaiC"/>
</dbReference>
<dbReference type="InterPro" id="IPR003593">
    <property type="entry name" value="AAA+_ATPase"/>
</dbReference>
<name>A0A142CXW6_9EURY</name>
<evidence type="ECO:0000256" key="8">
    <source>
        <dbReference type="ARBA" id="ARBA00022840"/>
    </source>
</evidence>
<evidence type="ECO:0000259" key="10">
    <source>
        <dbReference type="PROSITE" id="PS51146"/>
    </source>
</evidence>
<keyword evidence="6" id="KW-0418">Kinase</keyword>
<dbReference type="GO" id="GO:0140664">
    <property type="term" value="F:ATP-dependent DNA damage sensor activity"/>
    <property type="evidence" value="ECO:0007669"/>
    <property type="project" value="InterPro"/>
</dbReference>
<dbReference type="Proteomes" id="UP000073604">
    <property type="component" value="Plasmid unnamed"/>
</dbReference>
<accession>A0A142CXW6</accession>
<feature type="domain" description="KaiC" evidence="10">
    <location>
        <begin position="224"/>
        <end position="447"/>
    </location>
</feature>
<dbReference type="PROSITE" id="PS51146">
    <property type="entry name" value="KAIC"/>
    <property type="match status" value="2"/>
</dbReference>
<evidence type="ECO:0000256" key="2">
    <source>
        <dbReference type="ARBA" id="ARBA00022553"/>
    </source>
</evidence>
<dbReference type="PANTHER" id="PTHR43637:SF1">
    <property type="entry name" value="UPF0273 PROTEIN TM_0370"/>
    <property type="match status" value="1"/>
</dbReference>
<evidence type="ECO:0000256" key="5">
    <source>
        <dbReference type="ARBA" id="ARBA00022741"/>
    </source>
</evidence>
<geneLocation type="plasmid" evidence="12"/>
<keyword evidence="8" id="KW-0067">ATP-binding</keyword>
<evidence type="ECO:0000313" key="12">
    <source>
        <dbReference type="Proteomes" id="UP000073604"/>
    </source>
</evidence>
<evidence type="ECO:0000256" key="7">
    <source>
        <dbReference type="ARBA" id="ARBA00022801"/>
    </source>
</evidence>
<dbReference type="Pfam" id="PF06745">
    <property type="entry name" value="ATPase"/>
    <property type="match status" value="2"/>
</dbReference>
<keyword evidence="11" id="KW-0614">Plasmid</keyword>
<evidence type="ECO:0000256" key="1">
    <source>
        <dbReference type="ARBA" id="ARBA00012513"/>
    </source>
</evidence>
<evidence type="ECO:0000256" key="4">
    <source>
        <dbReference type="ARBA" id="ARBA00022737"/>
    </source>
</evidence>